<gene>
    <name evidence="1" type="ORF">QAD02_016460</name>
</gene>
<accession>A0ACC2PC62</accession>
<sequence length="555" mass="61176">MSKDGVLNSPGKDIGSKEDPLADALDKLGNGSRLLWIVFMFTMLPLIFSGMHSNTFIFLVENPSHWCAIPELSAANWTNEQIKNVSSADSCAKYDFDYSTLAQIEYKQALEFANQHKQNVSKKPCTGYIYADDVRIKSMVEEWDLVCDSSTKRAGVHMSLSLGKLFGSSLLGASADRYGRHTIYTLGILMLIVAGPASALVPWYWAFVFLRLITGMSTAAIQVSSLTILTEVASNKNRQWMGIVFNCGFASGSIFVAGIAYLSTAWRQVQIATSLPALVLLLFMWYMPESPRWLIARGRREEARVILEKYHGPIKDDIHFWNLEAKSQKKAADQADDNEGIFFAQMRGLKIIFSNTELRKRILITCFTWMTASLSYYALAINADNISANYYWWAVLLGLTEIPAYLLPTPVLMFVGRRRASSTFFVVSGIILISILGISRSETAIIVFASLVGRFALSVAYSIVILYTSEIFPTVTRNSALGASSGMASLGSIISPYSVVALGEVTWWGPSTLCGSLALVAGFLCLLLPETRNRALTDNVEDEVASGREKVSVAA</sequence>
<dbReference type="EMBL" id="CM056742">
    <property type="protein sequence ID" value="KAJ8680673.1"/>
    <property type="molecule type" value="Genomic_DNA"/>
</dbReference>
<dbReference type="Proteomes" id="UP001239111">
    <property type="component" value="Chromosome 2"/>
</dbReference>
<organism evidence="1 2">
    <name type="scientific">Eretmocerus hayati</name>
    <dbReference type="NCBI Taxonomy" id="131215"/>
    <lineage>
        <taxon>Eukaryota</taxon>
        <taxon>Metazoa</taxon>
        <taxon>Ecdysozoa</taxon>
        <taxon>Arthropoda</taxon>
        <taxon>Hexapoda</taxon>
        <taxon>Insecta</taxon>
        <taxon>Pterygota</taxon>
        <taxon>Neoptera</taxon>
        <taxon>Endopterygota</taxon>
        <taxon>Hymenoptera</taxon>
        <taxon>Apocrita</taxon>
        <taxon>Proctotrupomorpha</taxon>
        <taxon>Chalcidoidea</taxon>
        <taxon>Aphelinidae</taxon>
        <taxon>Aphelininae</taxon>
        <taxon>Eretmocerus</taxon>
    </lineage>
</organism>
<evidence type="ECO:0000313" key="1">
    <source>
        <dbReference type="EMBL" id="KAJ8680673.1"/>
    </source>
</evidence>
<reference evidence="1" key="1">
    <citation type="submission" date="2023-04" db="EMBL/GenBank/DDBJ databases">
        <title>A chromosome-level genome assembly of the parasitoid wasp Eretmocerus hayati.</title>
        <authorList>
            <person name="Zhong Y."/>
            <person name="Liu S."/>
            <person name="Liu Y."/>
        </authorList>
    </citation>
    <scope>NUCLEOTIDE SEQUENCE</scope>
    <source>
        <strain evidence="1">ZJU_SS_LIU_2023</strain>
    </source>
</reference>
<protein>
    <submittedName>
        <fullName evidence="1">Uncharacterized protein</fullName>
    </submittedName>
</protein>
<proteinExistence type="predicted"/>
<evidence type="ECO:0000313" key="2">
    <source>
        <dbReference type="Proteomes" id="UP001239111"/>
    </source>
</evidence>
<comment type="caution">
    <text evidence="1">The sequence shown here is derived from an EMBL/GenBank/DDBJ whole genome shotgun (WGS) entry which is preliminary data.</text>
</comment>
<keyword evidence="2" id="KW-1185">Reference proteome</keyword>
<name>A0ACC2PC62_9HYME</name>